<reference evidence="1 2" key="1">
    <citation type="journal article" date="2022" name="Front. Cell. Infect. Microbiol.">
        <title>The Genomes of Two Strains of Taenia crassiceps the Animal Model for the Study of Human Cysticercosis.</title>
        <authorList>
            <person name="Bobes R.J."/>
            <person name="Estrada K."/>
            <person name="Rios-Valencia D.G."/>
            <person name="Calderon-Gallegos A."/>
            <person name="de la Torre P."/>
            <person name="Carrero J.C."/>
            <person name="Sanchez-Flores A."/>
            <person name="Laclette J.P."/>
        </authorList>
    </citation>
    <scope>NUCLEOTIDE SEQUENCE [LARGE SCALE GENOMIC DNA]</scope>
    <source>
        <strain evidence="1">WFUcys</strain>
    </source>
</reference>
<gene>
    <name evidence="1" type="ORF">TcWFU_009029</name>
</gene>
<proteinExistence type="predicted"/>
<protein>
    <submittedName>
        <fullName evidence="1">Uncharacterized protein</fullName>
    </submittedName>
</protein>
<keyword evidence="2" id="KW-1185">Reference proteome</keyword>
<name>A0ABR4QTY9_9CEST</name>
<accession>A0ABR4QTY9</accession>
<evidence type="ECO:0000313" key="2">
    <source>
        <dbReference type="Proteomes" id="UP001651158"/>
    </source>
</evidence>
<sequence>MLCSKSYGATPSSIRNDFREAAHLWRGSPTLSDTFGALVGPPPVRYCPQTPNYSSIVSPAVLNANPNSESSGTTPNTIHVGDVLQSAIISSTVPFTNSDITPGGVTPHDQFDGELEVTNYTIVSAPDSTSQN</sequence>
<comment type="caution">
    <text evidence="1">The sequence shown here is derived from an EMBL/GenBank/DDBJ whole genome shotgun (WGS) entry which is preliminary data.</text>
</comment>
<organism evidence="1 2">
    <name type="scientific">Taenia crassiceps</name>
    <dbReference type="NCBI Taxonomy" id="6207"/>
    <lineage>
        <taxon>Eukaryota</taxon>
        <taxon>Metazoa</taxon>
        <taxon>Spiralia</taxon>
        <taxon>Lophotrochozoa</taxon>
        <taxon>Platyhelminthes</taxon>
        <taxon>Cestoda</taxon>
        <taxon>Eucestoda</taxon>
        <taxon>Cyclophyllidea</taxon>
        <taxon>Taeniidae</taxon>
        <taxon>Taenia</taxon>
    </lineage>
</organism>
<evidence type="ECO:0000313" key="1">
    <source>
        <dbReference type="EMBL" id="KAL5112855.1"/>
    </source>
</evidence>
<dbReference type="EMBL" id="JAKROA010000001">
    <property type="protein sequence ID" value="KAL5112855.1"/>
    <property type="molecule type" value="Genomic_DNA"/>
</dbReference>
<dbReference type="Proteomes" id="UP001651158">
    <property type="component" value="Unassembled WGS sequence"/>
</dbReference>